<proteinExistence type="predicted"/>
<dbReference type="Proteomes" id="UP001497522">
    <property type="component" value="Chromosome 4"/>
</dbReference>
<organism evidence="2 3">
    <name type="scientific">Sphagnum jensenii</name>
    <dbReference type="NCBI Taxonomy" id="128206"/>
    <lineage>
        <taxon>Eukaryota</taxon>
        <taxon>Viridiplantae</taxon>
        <taxon>Streptophyta</taxon>
        <taxon>Embryophyta</taxon>
        <taxon>Bryophyta</taxon>
        <taxon>Sphagnophytina</taxon>
        <taxon>Sphagnopsida</taxon>
        <taxon>Sphagnales</taxon>
        <taxon>Sphagnaceae</taxon>
        <taxon>Sphagnum</taxon>
    </lineage>
</organism>
<evidence type="ECO:0000313" key="2">
    <source>
        <dbReference type="EMBL" id="CAK9874169.1"/>
    </source>
</evidence>
<dbReference type="EMBL" id="OZ023705">
    <property type="protein sequence ID" value="CAK9874169.1"/>
    <property type="molecule type" value="Genomic_DNA"/>
</dbReference>
<keyword evidence="3" id="KW-1185">Reference proteome</keyword>
<gene>
    <name evidence="2" type="ORF">CSSPJE1EN2_LOCUS16610</name>
</gene>
<feature type="region of interest" description="Disordered" evidence="1">
    <location>
        <begin position="1"/>
        <end position="45"/>
    </location>
</feature>
<reference evidence="2" key="1">
    <citation type="submission" date="2024-03" db="EMBL/GenBank/DDBJ databases">
        <authorList>
            <consortium name="ELIXIR-Norway"/>
            <consortium name="Elixir Norway"/>
        </authorList>
    </citation>
    <scope>NUCLEOTIDE SEQUENCE</scope>
</reference>
<protein>
    <submittedName>
        <fullName evidence="2">Uncharacterized protein</fullName>
    </submittedName>
</protein>
<evidence type="ECO:0000313" key="3">
    <source>
        <dbReference type="Proteomes" id="UP001497522"/>
    </source>
</evidence>
<name>A0ABP1BGF8_9BRYO</name>
<feature type="compositionally biased region" description="Basic and acidic residues" evidence="1">
    <location>
        <begin position="23"/>
        <end position="33"/>
    </location>
</feature>
<sequence>MHQHQQHPREREENSPQTGRPRSIHEKEARNLLDVESDNTPDGKTLKKGLEIWERDLNVQQKRIGRKRRKAIRSRTKCTSSSASSLSFKGCSTQLLRRLKC</sequence>
<evidence type="ECO:0000256" key="1">
    <source>
        <dbReference type="SAM" id="MobiDB-lite"/>
    </source>
</evidence>
<accession>A0ABP1BGF8</accession>